<dbReference type="RefSeq" id="WP_306839058.1">
    <property type="nucleotide sequence ID" value="NZ_JAUSRA010000001.1"/>
</dbReference>
<dbReference type="PANTHER" id="PTHR43566">
    <property type="entry name" value="CONSERVED PROTEIN"/>
    <property type="match status" value="1"/>
</dbReference>
<name>A0ABT9N871_9ACTN</name>
<dbReference type="Pfam" id="PF13635">
    <property type="entry name" value="DUF4143"/>
    <property type="match status" value="1"/>
</dbReference>
<evidence type="ECO:0000313" key="3">
    <source>
        <dbReference type="EMBL" id="MDP9799900.1"/>
    </source>
</evidence>
<feature type="domain" description="AAA" evidence="1">
    <location>
        <begin position="25"/>
        <end position="142"/>
    </location>
</feature>
<dbReference type="SUPFAM" id="SSF52540">
    <property type="entry name" value="P-loop containing nucleoside triphosphate hydrolases"/>
    <property type="match status" value="1"/>
</dbReference>
<dbReference type="Proteomes" id="UP001240984">
    <property type="component" value="Unassembled WGS sequence"/>
</dbReference>
<evidence type="ECO:0000313" key="4">
    <source>
        <dbReference type="Proteomes" id="UP001240984"/>
    </source>
</evidence>
<dbReference type="InterPro" id="IPR027417">
    <property type="entry name" value="P-loop_NTPase"/>
</dbReference>
<protein>
    <submittedName>
        <fullName evidence="3">AAA+ superfamily ATPase</fullName>
    </submittedName>
</protein>
<gene>
    <name evidence="3" type="ORF">J2S43_008412</name>
</gene>
<keyword evidence="4" id="KW-1185">Reference proteome</keyword>
<evidence type="ECO:0000259" key="1">
    <source>
        <dbReference type="Pfam" id="PF13173"/>
    </source>
</evidence>
<evidence type="ECO:0000259" key="2">
    <source>
        <dbReference type="Pfam" id="PF13635"/>
    </source>
</evidence>
<sequence length="425" mass="46832">MTGPLTGIAERRVSALLDDLVRIEPVIALHGPRSVGKSTVLSVLADARGVPVLDLDELGTRDAVTANPQTAVATQGLLCVDEYQHAPQILDALKARLNREGSLPGTAVLTGSTRQDALPRTAQALTGRLHTMTIWPLSQGEIYGVNEDFLPALRADPETTVAARPSSTTARTEYVDRLCAGGFPLALRRVGAARDRWFDNYIRQSLKRDAIELVRIRQRNMLRELLGRLAGRTGQILNLANVSQGLTGERRTIEDYVRLLEDLFLIDRLPAWGKTLRSRSAASPKVHVIDTGVAARLMRITPAKLAGLDPTALVEFGHLLETFVVGELRKQTSWLDEEVSTGHWRTHDGDEVDYVIEFNDGRVLAFEVKANERVSGADLKGLRTLRETLGDRFIAGVALSTGLRSFTYEDRIHIMPVDRLWTSIG</sequence>
<accession>A0ABT9N871</accession>
<dbReference type="PANTHER" id="PTHR43566:SF2">
    <property type="entry name" value="DUF4143 DOMAIN-CONTAINING PROTEIN"/>
    <property type="match status" value="1"/>
</dbReference>
<reference evidence="3 4" key="1">
    <citation type="submission" date="2023-07" db="EMBL/GenBank/DDBJ databases">
        <title>Sequencing the genomes of 1000 actinobacteria strains.</title>
        <authorList>
            <person name="Klenk H.-P."/>
        </authorList>
    </citation>
    <scope>NUCLEOTIDE SEQUENCE [LARGE SCALE GENOMIC DNA]</scope>
    <source>
        <strain evidence="3 4">DSM 44710</strain>
    </source>
</reference>
<dbReference type="InterPro" id="IPR041682">
    <property type="entry name" value="AAA_14"/>
</dbReference>
<comment type="caution">
    <text evidence="3">The sequence shown here is derived from an EMBL/GenBank/DDBJ whole genome shotgun (WGS) entry which is preliminary data.</text>
</comment>
<dbReference type="EMBL" id="JAUSRA010000001">
    <property type="protein sequence ID" value="MDP9799900.1"/>
    <property type="molecule type" value="Genomic_DNA"/>
</dbReference>
<feature type="domain" description="DUF4143" evidence="2">
    <location>
        <begin position="207"/>
        <end position="371"/>
    </location>
</feature>
<dbReference type="Gene3D" id="3.40.50.300">
    <property type="entry name" value="P-loop containing nucleotide triphosphate hydrolases"/>
    <property type="match status" value="1"/>
</dbReference>
<organism evidence="3 4">
    <name type="scientific">Catenuloplanes nepalensis</name>
    <dbReference type="NCBI Taxonomy" id="587533"/>
    <lineage>
        <taxon>Bacteria</taxon>
        <taxon>Bacillati</taxon>
        <taxon>Actinomycetota</taxon>
        <taxon>Actinomycetes</taxon>
        <taxon>Micromonosporales</taxon>
        <taxon>Micromonosporaceae</taxon>
        <taxon>Catenuloplanes</taxon>
    </lineage>
</organism>
<proteinExistence type="predicted"/>
<dbReference type="InterPro" id="IPR025420">
    <property type="entry name" value="DUF4143"/>
</dbReference>
<dbReference type="Pfam" id="PF13173">
    <property type="entry name" value="AAA_14"/>
    <property type="match status" value="1"/>
</dbReference>